<name>F2UQZ2_SALR5</name>
<feature type="domain" description="Phospholipid/glycerol acyltransferase" evidence="9">
    <location>
        <begin position="34"/>
        <end position="145"/>
    </location>
</feature>
<evidence type="ECO:0000256" key="3">
    <source>
        <dbReference type="ARBA" id="ARBA00022679"/>
    </source>
</evidence>
<dbReference type="Pfam" id="PF01553">
    <property type="entry name" value="Acyltransferase"/>
    <property type="match status" value="1"/>
</dbReference>
<evidence type="ECO:0000256" key="1">
    <source>
        <dbReference type="ARBA" id="ARBA00004370"/>
    </source>
</evidence>
<dbReference type="PANTHER" id="PTHR23063">
    <property type="entry name" value="PHOSPHOLIPID ACYLTRANSFERASE"/>
    <property type="match status" value="1"/>
</dbReference>
<dbReference type="InParanoid" id="F2UQZ2"/>
<dbReference type="PANTHER" id="PTHR23063:SF52">
    <property type="entry name" value="LYSOPHOSPHATIDYLCHOLINE ACYLTRANSFERASE"/>
    <property type="match status" value="1"/>
</dbReference>
<dbReference type="GeneID" id="16068901"/>
<evidence type="ECO:0000259" key="9">
    <source>
        <dbReference type="SMART" id="SM00563"/>
    </source>
</evidence>
<organism evidence="11">
    <name type="scientific">Salpingoeca rosetta (strain ATCC 50818 / BSB-021)</name>
    <dbReference type="NCBI Taxonomy" id="946362"/>
    <lineage>
        <taxon>Eukaryota</taxon>
        <taxon>Choanoflagellata</taxon>
        <taxon>Craspedida</taxon>
        <taxon>Salpingoecidae</taxon>
        <taxon>Salpingoeca</taxon>
    </lineage>
</organism>
<evidence type="ECO:0000256" key="6">
    <source>
        <dbReference type="ARBA" id="ARBA00023098"/>
    </source>
</evidence>
<evidence type="ECO:0000313" key="11">
    <source>
        <dbReference type="Proteomes" id="UP000007799"/>
    </source>
</evidence>
<keyword evidence="8" id="KW-0012">Acyltransferase</keyword>
<dbReference type="InterPro" id="IPR002123">
    <property type="entry name" value="Plipid/glycerol_acylTrfase"/>
</dbReference>
<dbReference type="eggNOG" id="KOG4666">
    <property type="taxonomic scope" value="Eukaryota"/>
</dbReference>
<keyword evidence="4" id="KW-0812">Transmembrane</keyword>
<comment type="similarity">
    <text evidence="2">Belongs to the 1-acyl-sn-glycerol-3-phosphate acyltransferase family.</text>
</comment>
<dbReference type="GO" id="GO:0006629">
    <property type="term" value="P:lipid metabolic process"/>
    <property type="evidence" value="ECO:0007669"/>
    <property type="project" value="UniProtKB-KW"/>
</dbReference>
<dbReference type="SUPFAM" id="SSF69593">
    <property type="entry name" value="Glycerol-3-phosphate (1)-acyltransferase"/>
    <property type="match status" value="1"/>
</dbReference>
<sequence length="246" mass="27463">MELDDPTVAPKEADKGIENYRTALQHGRDENRPLVVISNHISALDPHAASGALWSCFRPVVKKDVLSIPLYGGVARTLGSIGVDRTKASGVVNTLRSYIADNGHDAIPLYLCPEASTTNGEGLLRFKRGTFLTDTEVLPVCLQYQPTLALDILQIIRFMSCVRPKYICATILPPMRRRHGEDYQAFADRVGRAMAAAMGIKYELERTYEEALLFYTALEHQYRHRTGKFAPGRADATKKNNKKKNK</sequence>
<dbReference type="RefSeq" id="XP_004988372.1">
    <property type="nucleotide sequence ID" value="XM_004988315.1"/>
</dbReference>
<evidence type="ECO:0000256" key="2">
    <source>
        <dbReference type="ARBA" id="ARBA00008655"/>
    </source>
</evidence>
<keyword evidence="5" id="KW-1133">Transmembrane helix</keyword>
<dbReference type="KEGG" id="sre:PTSG_10323"/>
<reference evidence="10" key="1">
    <citation type="submission" date="2009-08" db="EMBL/GenBank/DDBJ databases">
        <title>Annotation of Salpingoeca rosetta.</title>
        <authorList>
            <consortium name="The Broad Institute Genome Sequencing Platform"/>
            <person name="Russ C."/>
            <person name="Cuomo C."/>
            <person name="Burger G."/>
            <person name="Gray M.W."/>
            <person name="Holland P.W.H."/>
            <person name="King N."/>
            <person name="Lang F.B.F."/>
            <person name="Roger A.J."/>
            <person name="Ruiz-Trillo I."/>
            <person name="Young S.K."/>
            <person name="Zeng Q."/>
            <person name="Gargeya S."/>
            <person name="Alvarado L."/>
            <person name="Berlin A."/>
            <person name="Chapman S.B."/>
            <person name="Chen Z."/>
            <person name="Freedman E."/>
            <person name="Gellesch M."/>
            <person name="Goldberg J."/>
            <person name="Griggs A."/>
            <person name="Gujja S."/>
            <person name="Heilman E."/>
            <person name="Heiman D."/>
            <person name="Howarth C."/>
            <person name="Mehta T."/>
            <person name="Neiman D."/>
            <person name="Pearson M."/>
            <person name="Roberts A."/>
            <person name="Saif S."/>
            <person name="Shea T."/>
            <person name="Shenoy N."/>
            <person name="Sisk P."/>
            <person name="Stolte C."/>
            <person name="Sykes S."/>
            <person name="White J."/>
            <person name="Yandava C."/>
            <person name="Haas B."/>
            <person name="Nusbaum C."/>
            <person name="Birren B."/>
        </authorList>
    </citation>
    <scope>NUCLEOTIDE SEQUENCE [LARGE SCALE GENOMIC DNA]</scope>
    <source>
        <strain evidence="10">ATCC 50818</strain>
    </source>
</reference>
<dbReference type="GO" id="GO:0016020">
    <property type="term" value="C:membrane"/>
    <property type="evidence" value="ECO:0007669"/>
    <property type="project" value="UniProtKB-SubCell"/>
</dbReference>
<accession>F2UQZ2</accession>
<dbReference type="Proteomes" id="UP000007799">
    <property type="component" value="Unassembled WGS sequence"/>
</dbReference>
<keyword evidence="7" id="KW-0472">Membrane</keyword>
<dbReference type="STRING" id="946362.F2UQZ2"/>
<dbReference type="SMART" id="SM00563">
    <property type="entry name" value="PlsC"/>
    <property type="match status" value="1"/>
</dbReference>
<dbReference type="EMBL" id="GL832990">
    <property type="protein sequence ID" value="EGD80047.1"/>
    <property type="molecule type" value="Genomic_DNA"/>
</dbReference>
<evidence type="ECO:0000256" key="8">
    <source>
        <dbReference type="ARBA" id="ARBA00023315"/>
    </source>
</evidence>
<protein>
    <recommendedName>
        <fullName evidence="9">Phospholipid/glycerol acyltransferase domain-containing protein</fullName>
    </recommendedName>
</protein>
<evidence type="ECO:0000256" key="7">
    <source>
        <dbReference type="ARBA" id="ARBA00023136"/>
    </source>
</evidence>
<evidence type="ECO:0000256" key="4">
    <source>
        <dbReference type="ARBA" id="ARBA00022692"/>
    </source>
</evidence>
<dbReference type="AlphaFoldDB" id="F2UQZ2"/>
<keyword evidence="11" id="KW-1185">Reference proteome</keyword>
<evidence type="ECO:0000313" key="10">
    <source>
        <dbReference type="EMBL" id="EGD80047.1"/>
    </source>
</evidence>
<comment type="subcellular location">
    <subcellularLocation>
        <location evidence="1">Membrane</location>
    </subcellularLocation>
</comment>
<dbReference type="OrthoDB" id="272512at2759"/>
<gene>
    <name evidence="10" type="ORF">PTSG_10323</name>
</gene>
<keyword evidence="6" id="KW-0443">Lipid metabolism</keyword>
<proteinExistence type="inferred from homology"/>
<dbReference type="GO" id="GO:0016746">
    <property type="term" value="F:acyltransferase activity"/>
    <property type="evidence" value="ECO:0007669"/>
    <property type="project" value="UniProtKB-KW"/>
</dbReference>
<evidence type="ECO:0000256" key="5">
    <source>
        <dbReference type="ARBA" id="ARBA00022989"/>
    </source>
</evidence>
<keyword evidence="3" id="KW-0808">Transferase</keyword>